<evidence type="ECO:0000256" key="2">
    <source>
        <dbReference type="ARBA" id="ARBA00022618"/>
    </source>
</evidence>
<dbReference type="Pfam" id="PF01225">
    <property type="entry name" value="Mur_ligase"/>
    <property type="match status" value="1"/>
</dbReference>
<reference evidence="12 13" key="1">
    <citation type="submission" date="2021-12" db="EMBL/GenBank/DDBJ databases">
        <title>Genome sequencing of bacteria with rrn-lacking chromosome and rrn-plasmid.</title>
        <authorList>
            <person name="Anda M."/>
            <person name="Iwasaki W."/>
        </authorList>
    </citation>
    <scope>NUCLEOTIDE SEQUENCE [LARGE SCALE GENOMIC DNA]</scope>
    <source>
        <strain evidence="12 13">NBRC 101262</strain>
    </source>
</reference>
<feature type="modified residue" description="N6-carboxylysine" evidence="7">
    <location>
        <position position="220"/>
    </location>
</feature>
<accession>A0ABM7VES3</accession>
<keyword evidence="2 7" id="KW-0132">Cell division</keyword>
<comment type="function">
    <text evidence="7">Catalyzes the addition of meso-diaminopimelic acid to the nucleotide precursor UDP-N-acetylmuramoyl-L-alanyl-D-glutamate (UMAG) in the biosynthesis of bacterial cell-wall peptidoglycan.</text>
</comment>
<dbReference type="InterPro" id="IPR035911">
    <property type="entry name" value="MurE/MurF_N"/>
</dbReference>
<evidence type="ECO:0000259" key="10">
    <source>
        <dbReference type="Pfam" id="PF02875"/>
    </source>
</evidence>
<evidence type="ECO:0000256" key="8">
    <source>
        <dbReference type="RuleBase" id="RU004135"/>
    </source>
</evidence>
<evidence type="ECO:0000256" key="3">
    <source>
        <dbReference type="ARBA" id="ARBA00022960"/>
    </source>
</evidence>
<feature type="binding site" evidence="7">
    <location>
        <position position="455"/>
    </location>
    <ligand>
        <name>meso-2,6-diaminopimelate</name>
        <dbReference type="ChEBI" id="CHEBI:57791"/>
    </ligand>
</feature>
<evidence type="ECO:0000256" key="6">
    <source>
        <dbReference type="ARBA" id="ARBA00023316"/>
    </source>
</evidence>
<dbReference type="NCBIfam" id="TIGR01085">
    <property type="entry name" value="murE"/>
    <property type="match status" value="1"/>
</dbReference>
<feature type="binding site" evidence="7">
    <location>
        <position position="188"/>
    </location>
    <ligand>
        <name>UDP-N-acetyl-alpha-D-muramoyl-L-alanyl-D-glutamate</name>
        <dbReference type="ChEBI" id="CHEBI:83900"/>
    </ligand>
</feature>
<feature type="binding site" evidence="7">
    <location>
        <begin position="402"/>
        <end position="405"/>
    </location>
    <ligand>
        <name>meso-2,6-diaminopimelate</name>
        <dbReference type="ChEBI" id="CHEBI:57791"/>
    </ligand>
</feature>
<dbReference type="SUPFAM" id="SSF53623">
    <property type="entry name" value="MurD-like peptide ligases, catalytic domain"/>
    <property type="match status" value="1"/>
</dbReference>
<comment type="caution">
    <text evidence="7">Lacks conserved residue(s) required for the propagation of feature annotation.</text>
</comment>
<comment type="cofactor">
    <cofactor evidence="7">
        <name>Mg(2+)</name>
        <dbReference type="ChEBI" id="CHEBI:18420"/>
    </cofactor>
</comment>
<keyword evidence="7" id="KW-0460">Magnesium</keyword>
<keyword evidence="7" id="KW-0547">Nucleotide-binding</keyword>
<protein>
    <recommendedName>
        <fullName evidence="7">UDP-N-acetylmuramoyl-L-alanyl-D-glutamate--2,6-diaminopimelate ligase</fullName>
        <ecNumber evidence="7">6.3.2.13</ecNumber>
    </recommendedName>
    <alternativeName>
        <fullName evidence="7">Meso-A2pm-adding enzyme</fullName>
    </alternativeName>
    <alternativeName>
        <fullName evidence="7">Meso-diaminopimelate-adding enzyme</fullName>
    </alternativeName>
    <alternativeName>
        <fullName evidence="7">UDP-MurNAc-L-Ala-D-Glu:meso-diaminopimelate ligase</fullName>
    </alternativeName>
    <alternativeName>
        <fullName evidence="7">UDP-MurNAc-tripeptide synthetase</fullName>
    </alternativeName>
    <alternativeName>
        <fullName evidence="7">UDP-N-acetylmuramyl-tripeptide synthetase</fullName>
    </alternativeName>
</protein>
<dbReference type="EMBL" id="AP025292">
    <property type="protein sequence ID" value="BDC99420.1"/>
    <property type="molecule type" value="Genomic_DNA"/>
</dbReference>
<dbReference type="HAMAP" id="MF_00208">
    <property type="entry name" value="MurE"/>
    <property type="match status" value="1"/>
</dbReference>
<comment type="catalytic activity">
    <reaction evidence="7">
        <text>UDP-N-acetyl-alpha-D-muramoyl-L-alanyl-D-glutamate + meso-2,6-diaminopimelate + ATP = UDP-N-acetyl-alpha-D-muramoyl-L-alanyl-gamma-D-glutamyl-meso-2,6-diaminopimelate + ADP + phosphate + H(+)</text>
        <dbReference type="Rhea" id="RHEA:23676"/>
        <dbReference type="ChEBI" id="CHEBI:15378"/>
        <dbReference type="ChEBI" id="CHEBI:30616"/>
        <dbReference type="ChEBI" id="CHEBI:43474"/>
        <dbReference type="ChEBI" id="CHEBI:57791"/>
        <dbReference type="ChEBI" id="CHEBI:83900"/>
        <dbReference type="ChEBI" id="CHEBI:83905"/>
        <dbReference type="ChEBI" id="CHEBI:456216"/>
        <dbReference type="EC" id="6.3.2.13"/>
    </reaction>
</comment>
<comment type="subcellular location">
    <subcellularLocation>
        <location evidence="7 8">Cytoplasm</location>
    </subcellularLocation>
</comment>
<dbReference type="PANTHER" id="PTHR23135">
    <property type="entry name" value="MUR LIGASE FAMILY MEMBER"/>
    <property type="match status" value="1"/>
</dbReference>
<keyword evidence="4 7" id="KW-0573">Peptidoglycan synthesis</keyword>
<evidence type="ECO:0000259" key="9">
    <source>
        <dbReference type="Pfam" id="PF01225"/>
    </source>
</evidence>
<evidence type="ECO:0000256" key="7">
    <source>
        <dbReference type="HAMAP-Rule" id="MF_00208"/>
    </source>
</evidence>
<name>A0ABM7VES3_9BACT</name>
<dbReference type="Proteomes" id="UP001354989">
    <property type="component" value="Chromosome"/>
</dbReference>
<evidence type="ECO:0000313" key="13">
    <source>
        <dbReference type="Proteomes" id="UP001354989"/>
    </source>
</evidence>
<keyword evidence="7 12" id="KW-0436">Ligase</keyword>
<feature type="binding site" evidence="7">
    <location>
        <position position="180"/>
    </location>
    <ligand>
        <name>UDP-N-acetyl-alpha-D-muramoyl-L-alanyl-D-glutamate</name>
        <dbReference type="ChEBI" id="CHEBI:83900"/>
    </ligand>
</feature>
<gene>
    <name evidence="7 12" type="primary">murE</name>
    <name evidence="12" type="ORF">PEPS_17010</name>
</gene>
<dbReference type="EC" id="6.3.2.13" evidence="7"/>
<dbReference type="InterPro" id="IPR013221">
    <property type="entry name" value="Mur_ligase_cen"/>
</dbReference>
<dbReference type="Gene3D" id="3.40.1390.10">
    <property type="entry name" value="MurE/MurF, N-terminal domain"/>
    <property type="match status" value="1"/>
</dbReference>
<feature type="binding site" evidence="7">
    <location>
        <position position="186"/>
    </location>
    <ligand>
        <name>UDP-N-acetyl-alpha-D-muramoyl-L-alanyl-D-glutamate</name>
        <dbReference type="ChEBI" id="CHEBI:83900"/>
    </ligand>
</feature>
<dbReference type="InterPro" id="IPR004101">
    <property type="entry name" value="Mur_ligase_C"/>
</dbReference>
<dbReference type="Gene3D" id="3.90.190.20">
    <property type="entry name" value="Mur ligase, C-terminal domain"/>
    <property type="match status" value="1"/>
</dbReference>
<dbReference type="SUPFAM" id="SSF53244">
    <property type="entry name" value="MurD-like peptide ligases, peptide-binding domain"/>
    <property type="match status" value="1"/>
</dbReference>
<evidence type="ECO:0000256" key="4">
    <source>
        <dbReference type="ARBA" id="ARBA00022984"/>
    </source>
</evidence>
<keyword evidence="6 7" id="KW-0961">Cell wall biogenesis/degradation</keyword>
<keyword evidence="3 7" id="KW-0133">Cell shape</keyword>
<dbReference type="GO" id="GO:0016874">
    <property type="term" value="F:ligase activity"/>
    <property type="evidence" value="ECO:0007669"/>
    <property type="project" value="UniProtKB-KW"/>
</dbReference>
<feature type="domain" description="Mur ligase C-terminal" evidence="10">
    <location>
        <begin position="327"/>
        <end position="457"/>
    </location>
</feature>
<evidence type="ECO:0000256" key="1">
    <source>
        <dbReference type="ARBA" id="ARBA00005898"/>
    </source>
</evidence>
<dbReference type="InterPro" id="IPR036565">
    <property type="entry name" value="Mur-like_cat_sf"/>
</dbReference>
<sequence length="482" mass="53518">MNFENILNGVRCKKVIGEVDVEVQQLQFDSRKLEAGDVFIAQKGTQTDGHDYIPMAVARKVKAIVCEDLPADIASGVVYVQVENAAKALGLMACNYYDHPSRDLKLVAVTGTNGKTTTVTLLFDLFRRLGYRTGLLSTVVNKIDEQEIQSTHTTGDALQINQLLRNMADQGVRYCFMEASSHAIHQHRIAGLDFDGAVFTNISHDHLDYHHTFKEYIFAKKMLFDQLPKHAFALVNADDKRGLVMLQNCAATHYTYALKGLSDFPAKIVNNAFEGLEMEIEGTPVFFRLVGEFNGYNLMVAYGVAKLLGVETQEILLELSMLQGAKGRFQLIPNPLNKVAIVDYAHTPDALENVLKTIQAVRQDNQQIIAVVGCGGDRDKTKRPEMAAIAAKYSDKVVMTSDNPRTEDPAQILKDMEAGLTITMRPKALQILDRKEAIRTANMLAGPKDILLVAGKGHEDYQEINGVKHHFDDGEILQEILV</sequence>
<dbReference type="Gene3D" id="3.40.1190.10">
    <property type="entry name" value="Mur-like, catalytic domain"/>
    <property type="match status" value="1"/>
</dbReference>
<comment type="similarity">
    <text evidence="1 7">Belongs to the MurCDEF family. MurE subfamily.</text>
</comment>
<feature type="binding site" evidence="7">
    <location>
        <position position="459"/>
    </location>
    <ligand>
        <name>meso-2,6-diaminopimelate</name>
        <dbReference type="ChEBI" id="CHEBI:57791"/>
    </ligand>
</feature>
<dbReference type="InterPro" id="IPR005761">
    <property type="entry name" value="UDP-N-AcMur-Glu-dNH2Pim_ligase"/>
</dbReference>
<feature type="short sequence motif" description="Meso-diaminopimelate recognition motif" evidence="7">
    <location>
        <begin position="402"/>
        <end position="405"/>
    </location>
</feature>
<comment type="PTM">
    <text evidence="7">Carboxylation is probably crucial for Mg(2+) binding and, consequently, for the gamma-phosphate positioning of ATP.</text>
</comment>
<feature type="domain" description="Mur ligase N-terminal catalytic" evidence="9">
    <location>
        <begin position="23"/>
        <end position="97"/>
    </location>
</feature>
<keyword evidence="5 7" id="KW-0131">Cell cycle</keyword>
<dbReference type="RefSeq" id="WP_338396781.1">
    <property type="nucleotide sequence ID" value="NZ_AP025292.1"/>
</dbReference>
<dbReference type="InterPro" id="IPR000713">
    <property type="entry name" value="Mur_ligase_N"/>
</dbReference>
<dbReference type="PANTHER" id="PTHR23135:SF4">
    <property type="entry name" value="UDP-N-ACETYLMURAMOYL-L-ALANYL-D-GLUTAMATE--2,6-DIAMINOPIMELATE LIGASE MURE HOMOLOG, CHLOROPLASTIC"/>
    <property type="match status" value="1"/>
</dbReference>
<comment type="pathway">
    <text evidence="7 8">Cell wall biogenesis; peptidoglycan biosynthesis.</text>
</comment>
<keyword evidence="7" id="KW-0963">Cytoplasm</keyword>
<feature type="binding site" evidence="7">
    <location>
        <begin position="153"/>
        <end position="154"/>
    </location>
    <ligand>
        <name>UDP-N-acetyl-alpha-D-muramoyl-L-alanyl-D-glutamate</name>
        <dbReference type="ChEBI" id="CHEBI:83900"/>
    </ligand>
</feature>
<evidence type="ECO:0000259" key="11">
    <source>
        <dbReference type="Pfam" id="PF08245"/>
    </source>
</evidence>
<dbReference type="Pfam" id="PF02875">
    <property type="entry name" value="Mur_ligase_C"/>
    <property type="match status" value="1"/>
</dbReference>
<keyword evidence="13" id="KW-1185">Reference proteome</keyword>
<evidence type="ECO:0000256" key="5">
    <source>
        <dbReference type="ARBA" id="ARBA00023306"/>
    </source>
</evidence>
<dbReference type="SUPFAM" id="SSF63418">
    <property type="entry name" value="MurE/MurF N-terminal domain"/>
    <property type="match status" value="1"/>
</dbReference>
<evidence type="ECO:0000313" key="12">
    <source>
        <dbReference type="EMBL" id="BDC99420.1"/>
    </source>
</evidence>
<feature type="binding site" evidence="7">
    <location>
        <begin position="111"/>
        <end position="117"/>
    </location>
    <ligand>
        <name>ATP</name>
        <dbReference type="ChEBI" id="CHEBI:30616"/>
    </ligand>
</feature>
<proteinExistence type="inferred from homology"/>
<dbReference type="InterPro" id="IPR036615">
    <property type="entry name" value="Mur_ligase_C_dom_sf"/>
</dbReference>
<feature type="binding site" evidence="7">
    <location>
        <position position="30"/>
    </location>
    <ligand>
        <name>UDP-N-acetyl-alpha-D-muramoyl-L-alanyl-D-glutamate</name>
        <dbReference type="ChEBI" id="CHEBI:83900"/>
    </ligand>
</feature>
<feature type="binding site" evidence="7">
    <location>
        <position position="378"/>
    </location>
    <ligand>
        <name>meso-2,6-diaminopimelate</name>
        <dbReference type="ChEBI" id="CHEBI:57791"/>
    </ligand>
</feature>
<organism evidence="12 13">
    <name type="scientific">Persicobacter psychrovividus</name>
    <dbReference type="NCBI Taxonomy" id="387638"/>
    <lineage>
        <taxon>Bacteria</taxon>
        <taxon>Pseudomonadati</taxon>
        <taxon>Bacteroidota</taxon>
        <taxon>Cytophagia</taxon>
        <taxon>Cytophagales</taxon>
        <taxon>Persicobacteraceae</taxon>
        <taxon>Persicobacter</taxon>
    </lineage>
</organism>
<keyword evidence="7" id="KW-0067">ATP-binding</keyword>
<dbReference type="Pfam" id="PF08245">
    <property type="entry name" value="Mur_ligase_M"/>
    <property type="match status" value="1"/>
</dbReference>
<dbReference type="NCBIfam" id="NF001126">
    <property type="entry name" value="PRK00139.1-4"/>
    <property type="match status" value="1"/>
</dbReference>
<feature type="domain" description="Mur ligase central" evidence="11">
    <location>
        <begin position="109"/>
        <end position="305"/>
    </location>
</feature>